<dbReference type="NCBIfam" id="TIGR02167">
    <property type="entry name" value="Liste_lipo_26"/>
    <property type="match status" value="8"/>
</dbReference>
<dbReference type="NCBIfam" id="TIGR04183">
    <property type="entry name" value="Por_Secre_tail"/>
    <property type="match status" value="1"/>
</dbReference>
<keyword evidence="1 2" id="KW-0732">Signal</keyword>
<protein>
    <submittedName>
        <fullName evidence="4">Surface protein</fullName>
    </submittedName>
</protein>
<dbReference type="InterPro" id="IPR026444">
    <property type="entry name" value="Secre_tail"/>
</dbReference>
<dbReference type="EMBL" id="JAUSRL010000005">
    <property type="protein sequence ID" value="MDP9961252.1"/>
    <property type="molecule type" value="Genomic_DNA"/>
</dbReference>
<dbReference type="InterPro" id="IPR005046">
    <property type="entry name" value="DUF285"/>
</dbReference>
<dbReference type="RefSeq" id="WP_306845177.1">
    <property type="nucleotide sequence ID" value="NZ_JAUSRL010000005.1"/>
</dbReference>
<proteinExistence type="predicted"/>
<evidence type="ECO:0000313" key="4">
    <source>
        <dbReference type="EMBL" id="MDP9961252.1"/>
    </source>
</evidence>
<dbReference type="Proteomes" id="UP001235513">
    <property type="component" value="Unassembled WGS sequence"/>
</dbReference>
<organism evidence="4 5">
    <name type="scientific">Chryseobacterium lathyri</name>
    <dbReference type="NCBI Taxonomy" id="395933"/>
    <lineage>
        <taxon>Bacteria</taxon>
        <taxon>Pseudomonadati</taxon>
        <taxon>Bacteroidota</taxon>
        <taxon>Flavobacteriia</taxon>
        <taxon>Flavobacteriales</taxon>
        <taxon>Weeksellaceae</taxon>
        <taxon>Chryseobacterium group</taxon>
        <taxon>Chryseobacterium</taxon>
    </lineage>
</organism>
<evidence type="ECO:0000259" key="3">
    <source>
        <dbReference type="Pfam" id="PF18962"/>
    </source>
</evidence>
<dbReference type="InterPro" id="IPR011889">
    <property type="entry name" value="Liste_lipo_26"/>
</dbReference>
<evidence type="ECO:0000256" key="1">
    <source>
        <dbReference type="ARBA" id="ARBA00022729"/>
    </source>
</evidence>
<evidence type="ECO:0000313" key="5">
    <source>
        <dbReference type="Proteomes" id="UP001235513"/>
    </source>
</evidence>
<accession>A0ABT9SPC3</accession>
<keyword evidence="5" id="KW-1185">Reference proteome</keyword>
<reference evidence="4 5" key="1">
    <citation type="submission" date="2023-07" db="EMBL/GenBank/DDBJ databases">
        <title>Sorghum-associated microbial communities from plants grown in Nebraska, USA.</title>
        <authorList>
            <person name="Schachtman D."/>
        </authorList>
    </citation>
    <scope>NUCLEOTIDE SEQUENCE [LARGE SCALE GENOMIC DNA]</scope>
    <source>
        <strain evidence="4 5">CC351</strain>
    </source>
</reference>
<gene>
    <name evidence="4" type="ORF">J2T04_003150</name>
</gene>
<comment type="caution">
    <text evidence="4">The sequence shown here is derived from an EMBL/GenBank/DDBJ whole genome shotgun (WGS) entry which is preliminary data.</text>
</comment>
<dbReference type="Pfam" id="PF18962">
    <property type="entry name" value="Por_Secre_tail"/>
    <property type="match status" value="1"/>
</dbReference>
<feature type="signal peptide" evidence="2">
    <location>
        <begin position="1"/>
        <end position="20"/>
    </location>
</feature>
<feature type="chain" id="PRO_5047178526" evidence="2">
    <location>
        <begin position="21"/>
        <end position="621"/>
    </location>
</feature>
<feature type="domain" description="Secretion system C-terminal sorting" evidence="3">
    <location>
        <begin position="555"/>
        <end position="619"/>
    </location>
</feature>
<dbReference type="Pfam" id="PF03382">
    <property type="entry name" value="DUF285"/>
    <property type="match status" value="2"/>
</dbReference>
<evidence type="ECO:0000256" key="2">
    <source>
        <dbReference type="SAM" id="SignalP"/>
    </source>
</evidence>
<name>A0ABT9SPC3_9FLAO</name>
<sequence>MKLKLLLLSIFLMFCCTFKAQNEFITVWKPSNTGLLPTTSTSNQILFPGVGTGYKIYWEEVGYPTHNGILDNVTTLLNNPLLIDFGSSLNPVPANATYILKVSNGNGNFHRICFYSPSAPVRGDIYKIIEVSQWGNIKWSSMANAFFYCEEMDVTATDIPFLNHLTDMSGMFGGCYKLAGNSSFSNWDLSAVTNLSQFFYSAKIFNQPISSWNISNVTDISLMFFGATSFNQPIGNWDTSQVINMQGALAFTGQFNQPLANWDTSNVTNMSLLFSDALLFNQPIGNWDTSQVTNMSHMFGSTQMFNQPIANWNTSNVTNIKYMFTNAAKFNQPIGNWDTSKVTDMSGVFRETKAFDQPIGNWNTSKVTNMMDMFARAEKFNQPIGNWNTSLVTNMSYMFTQTLLFNQPIGSWNTSNVDNMLYMFTDNPIFNQPIGNWNTSSVTDMRHAFKNATAFNHDLSNWSLYSVIQLNSMLDFSGLSCANYNTTLQGWANSTSTPSNLTLGSSGLVYSTPQALAARNTLTNLKGWTITNDTYDIECNVLSTSEANKKPGLNIYPNPVKSTLFFSEELKEIEIYSIQGKLLKRSPKGNNIDISELLKGIYILKAKDNSENSLSKKFIKD</sequence>